<reference evidence="5 6" key="1">
    <citation type="submission" date="2020-01" db="EMBL/GenBank/DDBJ databases">
        <authorList>
            <consortium name="DOE Joint Genome Institute"/>
            <person name="Haridas S."/>
            <person name="Albert R."/>
            <person name="Binder M."/>
            <person name="Bloem J."/>
            <person name="Labutti K."/>
            <person name="Salamov A."/>
            <person name="Andreopoulos B."/>
            <person name="Baker S.E."/>
            <person name="Barry K."/>
            <person name="Bills G."/>
            <person name="Bluhm B.H."/>
            <person name="Cannon C."/>
            <person name="Castanera R."/>
            <person name="Culley D.E."/>
            <person name="Daum C."/>
            <person name="Ezra D."/>
            <person name="Gonzalez J.B."/>
            <person name="Henrissat B."/>
            <person name="Kuo A."/>
            <person name="Liang C."/>
            <person name="Lipzen A."/>
            <person name="Lutzoni F."/>
            <person name="Magnuson J."/>
            <person name="Mondo S."/>
            <person name="Nolan M."/>
            <person name="Ohm R."/>
            <person name="Pangilinan J."/>
            <person name="Park H.-J.H."/>
            <person name="Ramirez L."/>
            <person name="Alfaro M."/>
            <person name="Sun H."/>
            <person name="Tritt A."/>
            <person name="Yoshinaga Y."/>
            <person name="Zwiers L.-H.L."/>
            <person name="Turgeon B.G."/>
            <person name="Goodwin S.B."/>
            <person name="Spatafora J.W."/>
            <person name="Crous P.W."/>
            <person name="Grigoriev I.V."/>
        </authorList>
    </citation>
    <scope>NUCLEOTIDE SEQUENCE [LARGE SCALE GENOMIC DNA]</scope>
    <source>
        <strain evidence="5 6">CBS 611.86</strain>
    </source>
</reference>
<dbReference type="Proteomes" id="UP000481861">
    <property type="component" value="Unassembled WGS sequence"/>
</dbReference>
<dbReference type="InterPro" id="IPR040446">
    <property type="entry name" value="RRP7"/>
</dbReference>
<dbReference type="GO" id="GO:0032545">
    <property type="term" value="C:CURI complex"/>
    <property type="evidence" value="ECO:0007669"/>
    <property type="project" value="TreeGrafter"/>
</dbReference>
<protein>
    <submittedName>
        <fullName evidence="5">Ribosomal RNA-processing protein 7-domain-containing protein</fullName>
    </submittedName>
</protein>
<feature type="region of interest" description="Disordered" evidence="2">
    <location>
        <begin position="241"/>
        <end position="261"/>
    </location>
</feature>
<evidence type="ECO:0000256" key="2">
    <source>
        <dbReference type="SAM" id="MobiDB-lite"/>
    </source>
</evidence>
<dbReference type="Pfam" id="PF17799">
    <property type="entry name" value="RRM_Rrp7"/>
    <property type="match status" value="1"/>
</dbReference>
<dbReference type="GO" id="GO:0034456">
    <property type="term" value="C:UTP-C complex"/>
    <property type="evidence" value="ECO:0007669"/>
    <property type="project" value="TreeGrafter"/>
</dbReference>
<comment type="caution">
    <text evidence="5">The sequence shown here is derived from an EMBL/GenBank/DDBJ whole genome shotgun (WGS) entry which is preliminary data.</text>
</comment>
<dbReference type="PANTHER" id="PTHR13191:SF0">
    <property type="entry name" value="RIBOSOMAL RNA-PROCESSING PROTEIN 7 HOMOLOG A-RELATED"/>
    <property type="match status" value="1"/>
</dbReference>
<sequence length="328" mass="36527">MPATKPKKSKPLPTTVSDFTILPLTLPSLPGLPEFCNDAKHYVYIKPHSPTHPTPSAEKSLFVANVPVDATGTNIRAVFHDQLGGSRVERVEFDSGVPAAPLHKRWKAEPGTKKLNGGAGEEQRGKKRKRDEDVVAEGVVEDEASALPKTWGSELRRGGGAAVVVFVDKRSARGAMTEVQRAVKEGRQIKWIAGEGLGVQRYTLHNQLQHPPPATLTPSINAYLTQFALTETARTRLRKKARSEPDADGFVTVTRGGRTGPARLEHAQLKKVELDARRVKNAVKGDFYRFQTREKRKEAEGELKRRFEVDRRRVAEMRERKGRVRPEV</sequence>
<evidence type="ECO:0000259" key="4">
    <source>
        <dbReference type="Pfam" id="PF17799"/>
    </source>
</evidence>
<dbReference type="InterPro" id="IPR024326">
    <property type="entry name" value="RRP7_C"/>
</dbReference>
<dbReference type="EMBL" id="JAADJZ010000018">
    <property type="protein sequence ID" value="KAF2868697.1"/>
    <property type="molecule type" value="Genomic_DNA"/>
</dbReference>
<dbReference type="OrthoDB" id="5390at2759"/>
<gene>
    <name evidence="5" type="ORF">BDV95DRAFT_549004</name>
</gene>
<dbReference type="Pfam" id="PF12923">
    <property type="entry name" value="RRP7"/>
    <property type="match status" value="1"/>
</dbReference>
<feature type="domain" description="Ribosomal RNA-processing protein 7 C-terminal" evidence="3">
    <location>
        <begin position="209"/>
        <end position="326"/>
    </location>
</feature>
<feature type="region of interest" description="Disordered" evidence="2">
    <location>
        <begin position="106"/>
        <end position="133"/>
    </location>
</feature>
<dbReference type="InterPro" id="IPR040447">
    <property type="entry name" value="RRM_Rrp7"/>
</dbReference>
<dbReference type="GO" id="GO:0000028">
    <property type="term" value="P:ribosomal small subunit assembly"/>
    <property type="evidence" value="ECO:0007669"/>
    <property type="project" value="TreeGrafter"/>
</dbReference>
<evidence type="ECO:0000313" key="6">
    <source>
        <dbReference type="Proteomes" id="UP000481861"/>
    </source>
</evidence>
<name>A0A7C8I1Y9_9PLEO</name>
<dbReference type="PANTHER" id="PTHR13191">
    <property type="entry name" value="RIBOSOMAL RNA PROCESSING PROTEIN 7-RELATED"/>
    <property type="match status" value="1"/>
</dbReference>
<comment type="similarity">
    <text evidence="1">Belongs to the RRP7 family.</text>
</comment>
<feature type="domain" description="Rrp7 RRM-like N-terminal" evidence="4">
    <location>
        <begin position="16"/>
        <end position="203"/>
    </location>
</feature>
<accession>A0A7C8I1Y9</accession>
<dbReference type="CDD" id="cd12950">
    <property type="entry name" value="RRP7_Rrp7p"/>
    <property type="match status" value="1"/>
</dbReference>
<evidence type="ECO:0000313" key="5">
    <source>
        <dbReference type="EMBL" id="KAF2868697.1"/>
    </source>
</evidence>
<organism evidence="5 6">
    <name type="scientific">Massariosphaeria phaeospora</name>
    <dbReference type="NCBI Taxonomy" id="100035"/>
    <lineage>
        <taxon>Eukaryota</taxon>
        <taxon>Fungi</taxon>
        <taxon>Dikarya</taxon>
        <taxon>Ascomycota</taxon>
        <taxon>Pezizomycotina</taxon>
        <taxon>Dothideomycetes</taxon>
        <taxon>Pleosporomycetidae</taxon>
        <taxon>Pleosporales</taxon>
        <taxon>Pleosporales incertae sedis</taxon>
        <taxon>Massariosphaeria</taxon>
    </lineage>
</organism>
<proteinExistence type="inferred from homology"/>
<dbReference type="GO" id="GO:0006364">
    <property type="term" value="P:rRNA processing"/>
    <property type="evidence" value="ECO:0007669"/>
    <property type="project" value="TreeGrafter"/>
</dbReference>
<evidence type="ECO:0000259" key="3">
    <source>
        <dbReference type="Pfam" id="PF12923"/>
    </source>
</evidence>
<dbReference type="AlphaFoldDB" id="A0A7C8I1Y9"/>
<dbReference type="Gene3D" id="6.10.250.1770">
    <property type="match status" value="1"/>
</dbReference>
<evidence type="ECO:0000256" key="1">
    <source>
        <dbReference type="ARBA" id="ARBA00006110"/>
    </source>
</evidence>
<keyword evidence="6" id="KW-1185">Reference proteome</keyword>